<feature type="non-terminal residue" evidence="2">
    <location>
        <position position="825"/>
    </location>
</feature>
<dbReference type="EMBL" id="CAUYUJ010016068">
    <property type="protein sequence ID" value="CAK0861534.1"/>
    <property type="molecule type" value="Genomic_DNA"/>
</dbReference>
<reference evidence="2" key="1">
    <citation type="submission" date="2023-10" db="EMBL/GenBank/DDBJ databases">
        <authorList>
            <person name="Chen Y."/>
            <person name="Shah S."/>
            <person name="Dougan E. K."/>
            <person name="Thang M."/>
            <person name="Chan C."/>
        </authorList>
    </citation>
    <scope>NUCLEOTIDE SEQUENCE [LARGE SCALE GENOMIC DNA]</scope>
</reference>
<feature type="compositionally biased region" description="Basic and acidic residues" evidence="1">
    <location>
        <begin position="54"/>
        <end position="80"/>
    </location>
</feature>
<feature type="region of interest" description="Disordered" evidence="1">
    <location>
        <begin position="99"/>
        <end position="137"/>
    </location>
</feature>
<evidence type="ECO:0000313" key="2">
    <source>
        <dbReference type="EMBL" id="CAK0861534.1"/>
    </source>
</evidence>
<gene>
    <name evidence="2" type="ORF">PCOR1329_LOCUS50173</name>
</gene>
<feature type="region of interest" description="Disordered" evidence="1">
    <location>
        <begin position="53"/>
        <end position="82"/>
    </location>
</feature>
<evidence type="ECO:0000256" key="1">
    <source>
        <dbReference type="SAM" id="MobiDB-lite"/>
    </source>
</evidence>
<protein>
    <submittedName>
        <fullName evidence="2">Uncharacterized protein</fullName>
    </submittedName>
</protein>
<evidence type="ECO:0000313" key="3">
    <source>
        <dbReference type="Proteomes" id="UP001189429"/>
    </source>
</evidence>
<sequence>MYDYGLVGRGFPEVTLSPDLSVPWKTHCGVHISVKAARIQRWYRQLVLPQPLPSRERPCAAADPDSKTSKRKAAARERKVQQLPSDMQDLFGDFFGPMEGPDGMTSFGGPQSTHCSPPRPAGPSGVEGTDSGGSRSDVGSEVAFAIAAETWDEAMTQIYWEGVPEPHGQAPSGFLGHHAPYDSARHFAFRWQARGRERVDALHNHWVTVMERAVLLHEKVDSDKWKQYSGRARGPACCWKLVRSTPGRAHMRNEQAEWWGLVSTLVTRYVALVRNASDPHQAAQCVVKARQLIEQLDGKSDELYFGKKQDPQEVFVWKGMVLSLDLVDAAALPELLERTRRWADLSNARAMMASRSAFMNWVQETWSAKPGAVHRHVKPAEAPAWESKDSWGTVTSDNQAMLQGLAKEWQAMWTDPVDSPEDVLAMMQKCFDAAREDPLPAITLLDLDAVLPRIPARKAKGVDSLSPLDIQRLPDAARQAFVDTLNAIEAAGARLRQRKVMKVRRLAKLRFVTKKLWSSGVYPASVFGHQLMGTPPTTLLAMRRDAAAAVAGAKRGRCLTTVLQAIYGTAEPGVDLRRQLLREWVALWLTQPGLHPRICKVWPMVLARLKRGKAVCWKDVRGPIAALQATLLQVGWDPQSPLVWSRPLADGTIDDWIFPSFGDEQFGAAVLAHFDDMLGAFMDDCVAQQWQSAAHHAAGDDLAGGADLTTVSIELNRFAKRLQFDEWSADVAVVSGGQWTRERQLAAGYACPLLCPRCKEMPETLAHRIWTCSANCGHEDFSKTDFLVPQALASLDAQPALWLRGVPSKDLVVPKFVESSEAAQK</sequence>
<proteinExistence type="predicted"/>
<name>A0ABN9UQR6_9DINO</name>
<comment type="caution">
    <text evidence="2">The sequence shown here is derived from an EMBL/GenBank/DDBJ whole genome shotgun (WGS) entry which is preliminary data.</text>
</comment>
<dbReference type="Proteomes" id="UP001189429">
    <property type="component" value="Unassembled WGS sequence"/>
</dbReference>
<accession>A0ABN9UQR6</accession>
<organism evidence="2 3">
    <name type="scientific">Prorocentrum cordatum</name>
    <dbReference type="NCBI Taxonomy" id="2364126"/>
    <lineage>
        <taxon>Eukaryota</taxon>
        <taxon>Sar</taxon>
        <taxon>Alveolata</taxon>
        <taxon>Dinophyceae</taxon>
        <taxon>Prorocentrales</taxon>
        <taxon>Prorocentraceae</taxon>
        <taxon>Prorocentrum</taxon>
    </lineage>
</organism>
<keyword evidence="3" id="KW-1185">Reference proteome</keyword>